<sequence>MLELPIHQLPAYARWFPRASAGAAALAEHALATQVGRLWVDRADRPHMVAVACAGHVLLRGEPGAVTPAALAPLAGRYVQAPAQFEALLGASFDRVVPWERMVYIRREKPEAPRPPHGVSLRRMDTADAQALASLDADSSWIHASWGGPGGLAASGHTWGAFHKDRLLAVACTYFLGSRYEDIAVVTAPGHRRQQLALSCVVALCADVSARGRTASWTCSRYNRASRLLAWTAGFRLEREYVHHATGSAAARGITSTRISARTG</sequence>
<dbReference type="InterPro" id="IPR000182">
    <property type="entry name" value="GNAT_dom"/>
</dbReference>
<dbReference type="GO" id="GO:0016747">
    <property type="term" value="F:acyltransferase activity, transferring groups other than amino-acyl groups"/>
    <property type="evidence" value="ECO:0007669"/>
    <property type="project" value="InterPro"/>
</dbReference>
<evidence type="ECO:0000259" key="1">
    <source>
        <dbReference type="PROSITE" id="PS51186"/>
    </source>
</evidence>
<dbReference type="Gene3D" id="3.40.630.30">
    <property type="match status" value="1"/>
</dbReference>
<proteinExistence type="predicted"/>
<evidence type="ECO:0000313" key="2">
    <source>
        <dbReference type="EMBL" id="WTU38575.1"/>
    </source>
</evidence>
<dbReference type="SUPFAM" id="SSF55729">
    <property type="entry name" value="Acyl-CoA N-acyltransferases (Nat)"/>
    <property type="match status" value="1"/>
</dbReference>
<organism evidence="2">
    <name type="scientific">Streptomyces sp. NBC_00060</name>
    <dbReference type="NCBI Taxonomy" id="2975636"/>
    <lineage>
        <taxon>Bacteria</taxon>
        <taxon>Bacillati</taxon>
        <taxon>Actinomycetota</taxon>
        <taxon>Actinomycetes</taxon>
        <taxon>Kitasatosporales</taxon>
        <taxon>Streptomycetaceae</taxon>
        <taxon>Streptomyces</taxon>
    </lineage>
</organism>
<dbReference type="Pfam" id="PF12746">
    <property type="entry name" value="GNAT_acetyltran"/>
    <property type="match status" value="1"/>
</dbReference>
<dbReference type="EMBL" id="CP108253">
    <property type="protein sequence ID" value="WTU38575.1"/>
    <property type="molecule type" value="Genomic_DNA"/>
</dbReference>
<protein>
    <submittedName>
        <fullName evidence="2">GNAT family N-acetyltransferase</fullName>
    </submittedName>
</protein>
<dbReference type="InterPro" id="IPR027365">
    <property type="entry name" value="GNAT_acetyltra_YdfB-like"/>
</dbReference>
<dbReference type="InterPro" id="IPR016181">
    <property type="entry name" value="Acyl_CoA_acyltransferase"/>
</dbReference>
<reference evidence="2" key="1">
    <citation type="submission" date="2022-10" db="EMBL/GenBank/DDBJ databases">
        <title>The complete genomes of actinobacterial strains from the NBC collection.</title>
        <authorList>
            <person name="Joergensen T.S."/>
            <person name="Alvarez Arevalo M."/>
            <person name="Sterndorff E.B."/>
            <person name="Faurdal D."/>
            <person name="Vuksanovic O."/>
            <person name="Mourched A.-S."/>
            <person name="Charusanti P."/>
            <person name="Shaw S."/>
            <person name="Blin K."/>
            <person name="Weber T."/>
        </authorList>
    </citation>
    <scope>NUCLEOTIDE SEQUENCE</scope>
    <source>
        <strain evidence="2">NBC_00060</strain>
    </source>
</reference>
<feature type="domain" description="N-acetyltransferase" evidence="1">
    <location>
        <begin position="119"/>
        <end position="253"/>
    </location>
</feature>
<name>A0AAU2GUL4_9ACTN</name>
<dbReference type="AlphaFoldDB" id="A0AAU2GUL4"/>
<accession>A0AAU2GUL4</accession>
<dbReference type="PROSITE" id="PS51186">
    <property type="entry name" value="GNAT"/>
    <property type="match status" value="1"/>
</dbReference>
<gene>
    <name evidence="2" type="ORF">OHV25_02840</name>
</gene>